<accession>A0A9D4UFR7</accession>
<sequence>MAKTKAHAKRKELSEGTGECDKTMSYYNQHYQDEKAEGETNRDVHSRSINNAEADTKGNPAMQSQMNVEKRDELPDWRMLCSSHMQSYLSHHKQDELQYGISSVGGEPPVIVYYRRRRKKPISTNVQPSRACRNTVPRPHTPLYASRKQSSKKGKKKTSKNMKKIQMKGKLQFKAGQMVLRKTTARIKRSLADTKLGKTANSKGKLRQTPSTSRVKVLPQGKSGLQRGNHENALSEMHPKAQNNRKYLPNHQSSAILSQGNNSKAFVGGKDKGTSNKATVRDSKVSRGPSSPMAKTKRKKHRPKVQEIHNAPRGRKPSFGLHKTQGRKQQATNVKKRGRKKENILPSHMEDLLGSFCVVSGCPEVLNIIPCPWHRDDVKALPALQSTKDTLIICIHNPSNGKEISSAEASSSASNEVCQQVDASNSQLVLAPQLHHPSTTPNTSTQIVLYDRRREIVLFKVPKGMKSVRPKVPISAENERIWPLLAQGGIPNDNDDTAYWEKERSLMKERVKDFILRMHGVQGDRRFSPWKGSVLDSVVGAFLTQNVLDHLSSSAFMSIASQYPPRKREYTYKATSEAQSPIETNSATELFNKKEAGTTASHSQDNKIKRPSRLHSAPAALDSLKKRKLSHISGIERAHIEENLNGWKKNSSRDWESMRRQTLNNPSRHNQSMPLHENSVDWDTVRHSKVEDLAKAIKERGMHHVLSGRIKALLKALDEEHGSIDLEWLRELSPENARAYLMSIHGLNVKSTECIRLLTLHHVAFPVDVHVGRICVRLGWVPIEPLPEQLQLHLLDLYPLQETVQKYLWPRLCTLDQKTLYEFHYQLITFGKVFCTKSRPNCNACPMQKGCKHFASAYSSAKLLLPGPTIEETIREETQPLTFTMVDNESDVFPCEDEYYSGETPSFSSHALEPHDEEDGQEEEVMDIEDFPYNQTSLPSTYTNMLETSLSLEIQTNTHAQSTCPPLLGESHGDFSTKECSTPHVTKDSNIRCYSQRHCCNDLDYIEAPSSKRKLTFEETSTNAIISLQTKQNVHIPQLKKATRSCTMHYVYEIPDMHPLLDEVEPRRKDDPSSYLLAIWSPGEVPLTNQDQGILCDSSSPKGEDPNEVVSGTLLIPCKTALQGSFPLNGTYFQVNEVFADHESSLQPFQVPRSLIWDLHRCLVYFGTSLTQIVRGFTRDEIEECFSNGYVCVRGFDRRSRAPKLLVCRLHLCESREQSKKIIRLED</sequence>
<dbReference type="AlphaFoldDB" id="A0A9D4UFR7"/>
<comment type="caution">
    <text evidence="11">The sequence shown here is derived from an EMBL/GenBank/DDBJ whole genome shotgun (WGS) entry which is preliminary data.</text>
</comment>
<dbReference type="EMBL" id="JABFUD020000017">
    <property type="protein sequence ID" value="KAI5066887.1"/>
    <property type="molecule type" value="Genomic_DNA"/>
</dbReference>
<dbReference type="Pfam" id="PF15628">
    <property type="entry name" value="RRM_DME"/>
    <property type="match status" value="1"/>
</dbReference>
<comment type="subcellular location">
    <subcellularLocation>
        <location evidence="2">Nucleus</location>
    </subcellularLocation>
</comment>
<evidence type="ECO:0000256" key="5">
    <source>
        <dbReference type="ARBA" id="ARBA00023004"/>
    </source>
</evidence>
<evidence type="ECO:0000256" key="8">
    <source>
        <dbReference type="ARBA" id="ARBA00023242"/>
    </source>
</evidence>
<evidence type="ECO:0000313" key="12">
    <source>
        <dbReference type="Proteomes" id="UP000886520"/>
    </source>
</evidence>
<evidence type="ECO:0000256" key="4">
    <source>
        <dbReference type="ARBA" id="ARBA00022723"/>
    </source>
</evidence>
<dbReference type="PANTHER" id="PTHR46213">
    <property type="entry name" value="TRANSCRIPTIONAL ACTIVATOR DEMETER"/>
    <property type="match status" value="1"/>
</dbReference>
<dbReference type="GO" id="GO:0141166">
    <property type="term" value="P:chromosomal 5-methylcytosine DNA demethylation pathway"/>
    <property type="evidence" value="ECO:0007669"/>
    <property type="project" value="InterPro"/>
</dbReference>
<dbReference type="SMART" id="SM00478">
    <property type="entry name" value="ENDO3c"/>
    <property type="match status" value="1"/>
</dbReference>
<feature type="compositionally biased region" description="Basic and acidic residues" evidence="9">
    <location>
        <begin position="269"/>
        <end position="285"/>
    </location>
</feature>
<organism evidence="11 12">
    <name type="scientific">Adiantum capillus-veneris</name>
    <name type="common">Maidenhair fern</name>
    <dbReference type="NCBI Taxonomy" id="13818"/>
    <lineage>
        <taxon>Eukaryota</taxon>
        <taxon>Viridiplantae</taxon>
        <taxon>Streptophyta</taxon>
        <taxon>Embryophyta</taxon>
        <taxon>Tracheophyta</taxon>
        <taxon>Polypodiopsida</taxon>
        <taxon>Polypodiidae</taxon>
        <taxon>Polypodiales</taxon>
        <taxon>Pteridineae</taxon>
        <taxon>Pteridaceae</taxon>
        <taxon>Vittarioideae</taxon>
        <taxon>Adiantum</taxon>
    </lineage>
</organism>
<feature type="compositionally biased region" description="Basic residues" evidence="9">
    <location>
        <begin position="1"/>
        <end position="10"/>
    </location>
</feature>
<dbReference type="InterPro" id="IPR003651">
    <property type="entry name" value="Endonuclease3_FeS-loop_motif"/>
</dbReference>
<feature type="compositionally biased region" description="Basic residues" evidence="9">
    <location>
        <begin position="149"/>
        <end position="164"/>
    </location>
</feature>
<proteinExistence type="inferred from homology"/>
<feature type="region of interest" description="Disordered" evidence="9">
    <location>
        <begin position="261"/>
        <end position="338"/>
    </location>
</feature>
<keyword evidence="4" id="KW-0479">Metal-binding</keyword>
<feature type="region of interest" description="Disordered" evidence="9">
    <location>
        <begin position="196"/>
        <end position="228"/>
    </location>
</feature>
<dbReference type="GO" id="GO:0019104">
    <property type="term" value="F:DNA N-glycosylase activity"/>
    <property type="evidence" value="ECO:0007669"/>
    <property type="project" value="InterPro"/>
</dbReference>
<feature type="region of interest" description="Disordered" evidence="9">
    <location>
        <begin position="570"/>
        <end position="615"/>
    </location>
</feature>
<reference evidence="11" key="1">
    <citation type="submission" date="2021-01" db="EMBL/GenBank/DDBJ databases">
        <title>Adiantum capillus-veneris genome.</title>
        <authorList>
            <person name="Fang Y."/>
            <person name="Liao Q."/>
        </authorList>
    </citation>
    <scope>NUCLEOTIDE SEQUENCE</scope>
    <source>
        <strain evidence="11">H3</strain>
        <tissue evidence="11">Leaf</tissue>
    </source>
</reference>
<evidence type="ECO:0000256" key="9">
    <source>
        <dbReference type="SAM" id="MobiDB-lite"/>
    </source>
</evidence>
<dbReference type="Proteomes" id="UP000886520">
    <property type="component" value="Chromosome 17"/>
</dbReference>
<comment type="cofactor">
    <cofactor evidence="1">
        <name>[4Fe-4S] cluster</name>
        <dbReference type="ChEBI" id="CHEBI:49883"/>
    </cofactor>
</comment>
<evidence type="ECO:0000313" key="11">
    <source>
        <dbReference type="EMBL" id="KAI5066887.1"/>
    </source>
</evidence>
<dbReference type="GO" id="GO:0003677">
    <property type="term" value="F:DNA binding"/>
    <property type="evidence" value="ECO:0007669"/>
    <property type="project" value="UniProtKB-KW"/>
</dbReference>
<dbReference type="PANTHER" id="PTHR46213:SF23">
    <property type="entry name" value="DEMETER RRM-FOLD DOMAIN-CONTAINING PROTEIN"/>
    <property type="match status" value="1"/>
</dbReference>
<dbReference type="InterPro" id="IPR023170">
    <property type="entry name" value="HhH_base_excis_C"/>
</dbReference>
<keyword evidence="5" id="KW-0408">Iron</keyword>
<evidence type="ECO:0000259" key="10">
    <source>
        <dbReference type="SMART" id="SM00478"/>
    </source>
</evidence>
<feature type="compositionally biased region" description="Polar residues" evidence="9">
    <location>
        <begin position="573"/>
        <end position="589"/>
    </location>
</feature>
<dbReference type="GO" id="GO:0046872">
    <property type="term" value="F:metal ion binding"/>
    <property type="evidence" value="ECO:0007669"/>
    <property type="project" value="UniProtKB-KW"/>
</dbReference>
<evidence type="ECO:0000256" key="1">
    <source>
        <dbReference type="ARBA" id="ARBA00001966"/>
    </source>
</evidence>
<dbReference type="GO" id="GO:0035514">
    <property type="term" value="F:DNA demethylase activity"/>
    <property type="evidence" value="ECO:0007669"/>
    <property type="project" value="InterPro"/>
</dbReference>
<evidence type="ECO:0000256" key="7">
    <source>
        <dbReference type="ARBA" id="ARBA00023125"/>
    </source>
</evidence>
<name>A0A9D4UFR7_ADICA</name>
<feature type="domain" description="HhH-GPD" evidence="10">
    <location>
        <begin position="664"/>
        <end position="833"/>
    </location>
</feature>
<evidence type="ECO:0000256" key="6">
    <source>
        <dbReference type="ARBA" id="ARBA00023014"/>
    </source>
</evidence>
<gene>
    <name evidence="11" type="ORF">GOP47_0017415</name>
</gene>
<comment type="similarity">
    <text evidence="3">Belongs to the DNA glycosylase family. DEMETER subfamily.</text>
</comment>
<dbReference type="InterPro" id="IPR011257">
    <property type="entry name" value="DNA_glycosylase"/>
</dbReference>
<dbReference type="SUPFAM" id="SSF48150">
    <property type="entry name" value="DNA-glycosylase"/>
    <property type="match status" value="1"/>
</dbReference>
<keyword evidence="12" id="KW-1185">Reference proteome</keyword>
<dbReference type="OrthoDB" id="5607at2759"/>
<keyword evidence="6" id="KW-0411">Iron-sulfur</keyword>
<dbReference type="GO" id="GO:0006284">
    <property type="term" value="P:base-excision repair"/>
    <property type="evidence" value="ECO:0007669"/>
    <property type="project" value="InterPro"/>
</dbReference>
<protein>
    <recommendedName>
        <fullName evidence="10">HhH-GPD domain-containing protein</fullName>
    </recommendedName>
</protein>
<dbReference type="GO" id="GO:0051539">
    <property type="term" value="F:4 iron, 4 sulfur cluster binding"/>
    <property type="evidence" value="ECO:0007669"/>
    <property type="project" value="InterPro"/>
</dbReference>
<dbReference type="Gene3D" id="1.10.1670.10">
    <property type="entry name" value="Helix-hairpin-Helix base-excision DNA repair enzymes (C-terminal)"/>
    <property type="match status" value="1"/>
</dbReference>
<feature type="compositionally biased region" description="Basic and acidic residues" evidence="9">
    <location>
        <begin position="31"/>
        <end position="46"/>
    </location>
</feature>
<evidence type="ECO:0000256" key="3">
    <source>
        <dbReference type="ARBA" id="ARBA00005646"/>
    </source>
</evidence>
<dbReference type="SMART" id="SM00525">
    <property type="entry name" value="FES"/>
    <property type="match status" value="1"/>
</dbReference>
<dbReference type="InterPro" id="IPR003265">
    <property type="entry name" value="HhH-GPD_domain"/>
</dbReference>
<feature type="region of interest" description="Disordered" evidence="9">
    <location>
        <begin position="1"/>
        <end position="71"/>
    </location>
</feature>
<dbReference type="InterPro" id="IPR044811">
    <property type="entry name" value="DME/ROS1"/>
</dbReference>
<keyword evidence="7" id="KW-0238">DNA-binding</keyword>
<feature type="compositionally biased region" description="Basic and acidic residues" evidence="9">
    <location>
        <begin position="11"/>
        <end position="22"/>
    </location>
</feature>
<feature type="region of interest" description="Disordered" evidence="9">
    <location>
        <begin position="121"/>
        <end position="164"/>
    </location>
</feature>
<dbReference type="CDD" id="cd00056">
    <property type="entry name" value="ENDO3c"/>
    <property type="match status" value="1"/>
</dbReference>
<keyword evidence="8" id="KW-0539">Nucleus</keyword>
<dbReference type="GO" id="GO:0005634">
    <property type="term" value="C:nucleus"/>
    <property type="evidence" value="ECO:0007669"/>
    <property type="project" value="UniProtKB-SubCell"/>
</dbReference>
<evidence type="ECO:0000256" key="2">
    <source>
        <dbReference type="ARBA" id="ARBA00004123"/>
    </source>
</evidence>
<dbReference type="InterPro" id="IPR028925">
    <property type="entry name" value="RRM_DME"/>
</dbReference>